<dbReference type="PANTHER" id="PTHR21139">
    <property type="entry name" value="TRIOSEPHOSPHATE ISOMERASE"/>
    <property type="match status" value="1"/>
</dbReference>
<dbReference type="GO" id="GO:0019563">
    <property type="term" value="P:glycerol catabolic process"/>
    <property type="evidence" value="ECO:0007669"/>
    <property type="project" value="TreeGrafter"/>
</dbReference>
<dbReference type="PROSITE" id="PS00171">
    <property type="entry name" value="TIM_1"/>
    <property type="match status" value="1"/>
</dbReference>
<comment type="similarity">
    <text evidence="4 13 14">Belongs to the triosephosphate isomerase family.</text>
</comment>
<comment type="pathway">
    <text evidence="13 14">Carbohydrate degradation; glycolysis; D-glyceraldehyde 3-phosphate from glycerone phosphate: step 1/1.</text>
</comment>
<dbReference type="GO" id="GO:0005829">
    <property type="term" value="C:cytosol"/>
    <property type="evidence" value="ECO:0007669"/>
    <property type="project" value="TreeGrafter"/>
</dbReference>
<dbReference type="GO" id="GO:0006094">
    <property type="term" value="P:gluconeogenesis"/>
    <property type="evidence" value="ECO:0007669"/>
    <property type="project" value="UniProtKB-UniRule"/>
</dbReference>
<dbReference type="RefSeq" id="WP_114833699.1">
    <property type="nucleotide sequence ID" value="NZ_LR699114.1"/>
</dbReference>
<evidence type="ECO:0000256" key="12">
    <source>
        <dbReference type="ARBA" id="ARBA00055680"/>
    </source>
</evidence>
<evidence type="ECO:0000256" key="2">
    <source>
        <dbReference type="ARBA" id="ARBA00004742"/>
    </source>
</evidence>
<evidence type="ECO:0000256" key="1">
    <source>
        <dbReference type="ARBA" id="ARBA00000474"/>
    </source>
</evidence>
<sequence>MRKPLIAGNWKMHGSKSQVKALIEGIKQGADGFAEIDILVLPTFVHLAEAKTLLDASAIMLGAQNLYPGTQGAFTGEVAGPMLADLGCDYVLIGHSERRTLFHEDLALIAAKFKAAIEAGLKPILCVGETRDQREHGETVRVISEQIQSVIEAAGIEAFRQAVIAYEPVWAIGTGLTATPEQAQEVHAYIRQLLSQINVDIGKTIRILYGGSMKAENASSLLAMADIDGGLIGGASLDAASFLKICAAAMPMDNSVQKAKVN</sequence>
<dbReference type="InterPro" id="IPR020861">
    <property type="entry name" value="Triosephosphate_isomerase_AS"/>
</dbReference>
<dbReference type="Pfam" id="PF00121">
    <property type="entry name" value="TIM"/>
    <property type="match status" value="1"/>
</dbReference>
<evidence type="ECO:0000256" key="9">
    <source>
        <dbReference type="ARBA" id="ARBA00022490"/>
    </source>
</evidence>
<feature type="active site" description="Proton acceptor" evidence="13">
    <location>
        <position position="167"/>
    </location>
</feature>
<feature type="binding site" evidence="13">
    <location>
        <begin position="233"/>
        <end position="234"/>
    </location>
    <ligand>
        <name>substrate</name>
    </ligand>
</feature>
<keyword evidence="9 13" id="KW-0963">Cytoplasm</keyword>
<dbReference type="InterPro" id="IPR035990">
    <property type="entry name" value="TIM_sf"/>
</dbReference>
<evidence type="ECO:0000313" key="15">
    <source>
        <dbReference type="EMBL" id="RDI46931.1"/>
    </source>
</evidence>
<dbReference type="InterPro" id="IPR000652">
    <property type="entry name" value="Triosephosphate_isomerase"/>
</dbReference>
<dbReference type="UniPathway" id="UPA00109">
    <property type="reaction ID" value="UER00189"/>
</dbReference>
<accession>A0A370GTW8</accession>
<comment type="subcellular location">
    <subcellularLocation>
        <location evidence="13 14">Cytoplasm</location>
    </subcellularLocation>
</comment>
<comment type="catalytic activity">
    <reaction evidence="1 13 14">
        <text>D-glyceraldehyde 3-phosphate = dihydroxyacetone phosphate</text>
        <dbReference type="Rhea" id="RHEA:18585"/>
        <dbReference type="ChEBI" id="CHEBI:57642"/>
        <dbReference type="ChEBI" id="CHEBI:59776"/>
        <dbReference type="EC" id="5.3.1.1"/>
    </reaction>
</comment>
<keyword evidence="8 13" id="KW-0312">Gluconeogenesis</keyword>
<comment type="subunit">
    <text evidence="5 13 14">Homodimer.</text>
</comment>
<evidence type="ECO:0000256" key="3">
    <source>
        <dbReference type="ARBA" id="ARBA00004939"/>
    </source>
</evidence>
<protein>
    <recommendedName>
        <fullName evidence="7 13">Triosephosphate isomerase</fullName>
        <shortName evidence="13">TIM</shortName>
        <shortName evidence="13">TPI</shortName>
        <ecNumber evidence="6 13">5.3.1.1</ecNumber>
    </recommendedName>
    <alternativeName>
        <fullName evidence="13">Triose-phosphate isomerase</fullName>
    </alternativeName>
</protein>
<feature type="binding site" evidence="13">
    <location>
        <begin position="9"/>
        <end position="11"/>
    </location>
    <ligand>
        <name>substrate</name>
    </ligand>
</feature>
<dbReference type="FunFam" id="3.20.20.70:FF:000020">
    <property type="entry name" value="Triosephosphate isomerase"/>
    <property type="match status" value="1"/>
</dbReference>
<keyword evidence="16" id="KW-1185">Reference proteome</keyword>
<keyword evidence="11 13" id="KW-0413">Isomerase</keyword>
<comment type="caution">
    <text evidence="15">The sequence shown here is derived from an EMBL/GenBank/DDBJ whole genome shotgun (WGS) entry which is preliminary data.</text>
</comment>
<evidence type="ECO:0000256" key="6">
    <source>
        <dbReference type="ARBA" id="ARBA00011940"/>
    </source>
</evidence>
<feature type="binding site" evidence="13">
    <location>
        <position position="173"/>
    </location>
    <ligand>
        <name>substrate</name>
    </ligand>
</feature>
<dbReference type="SUPFAM" id="SSF51351">
    <property type="entry name" value="Triosephosphate isomerase (TIM)"/>
    <property type="match status" value="1"/>
</dbReference>
<dbReference type="AlphaFoldDB" id="A0A370GTW8"/>
<dbReference type="NCBIfam" id="TIGR00419">
    <property type="entry name" value="tim"/>
    <property type="match status" value="1"/>
</dbReference>
<dbReference type="GO" id="GO:0006096">
    <property type="term" value="P:glycolytic process"/>
    <property type="evidence" value="ECO:0007669"/>
    <property type="project" value="UniProtKB-UniRule"/>
</dbReference>
<comment type="pathway">
    <text evidence="2 13 14">Carbohydrate biosynthesis; gluconeogenesis.</text>
</comment>
<dbReference type="HAMAP" id="MF_00147_B">
    <property type="entry name" value="TIM_B"/>
    <property type="match status" value="1"/>
</dbReference>
<evidence type="ECO:0000256" key="7">
    <source>
        <dbReference type="ARBA" id="ARBA00019397"/>
    </source>
</evidence>
<feature type="binding site" evidence="13">
    <location>
        <position position="212"/>
    </location>
    <ligand>
        <name>substrate</name>
    </ligand>
</feature>
<dbReference type="Proteomes" id="UP000254720">
    <property type="component" value="Unassembled WGS sequence"/>
</dbReference>
<comment type="function">
    <text evidence="12 13">Involved in the gluconeogenesis. Catalyzes stereospecifically the conversion of dihydroxyacetone phosphate (DHAP) to D-glyceraldehyde-3-phosphate (G3P).</text>
</comment>
<dbReference type="GO" id="GO:0046166">
    <property type="term" value="P:glyceraldehyde-3-phosphate biosynthetic process"/>
    <property type="evidence" value="ECO:0007669"/>
    <property type="project" value="TreeGrafter"/>
</dbReference>
<evidence type="ECO:0000256" key="5">
    <source>
        <dbReference type="ARBA" id="ARBA00011738"/>
    </source>
</evidence>
<dbReference type="UniPathway" id="UPA00138"/>
<evidence type="ECO:0000256" key="4">
    <source>
        <dbReference type="ARBA" id="ARBA00007422"/>
    </source>
</evidence>
<dbReference type="OrthoDB" id="9809429at2"/>
<name>A0A370GTW8_9COXI</name>
<dbReference type="PROSITE" id="PS51440">
    <property type="entry name" value="TIM_2"/>
    <property type="match status" value="1"/>
</dbReference>
<dbReference type="PANTHER" id="PTHR21139:SF42">
    <property type="entry name" value="TRIOSEPHOSPHATE ISOMERASE"/>
    <property type="match status" value="1"/>
</dbReference>
<organism evidence="15 16">
    <name type="scientific">Aquicella lusitana</name>
    <dbReference type="NCBI Taxonomy" id="254246"/>
    <lineage>
        <taxon>Bacteria</taxon>
        <taxon>Pseudomonadati</taxon>
        <taxon>Pseudomonadota</taxon>
        <taxon>Gammaproteobacteria</taxon>
        <taxon>Legionellales</taxon>
        <taxon>Coxiellaceae</taxon>
        <taxon>Aquicella</taxon>
    </lineage>
</organism>
<dbReference type="Gene3D" id="3.20.20.70">
    <property type="entry name" value="Aldolase class I"/>
    <property type="match status" value="1"/>
</dbReference>
<keyword evidence="10 13" id="KW-0324">Glycolysis</keyword>
<evidence type="ECO:0000256" key="8">
    <source>
        <dbReference type="ARBA" id="ARBA00022432"/>
    </source>
</evidence>
<comment type="pathway">
    <text evidence="3">Carbohydrate metabolism; erythritol degradation.</text>
</comment>
<evidence type="ECO:0000256" key="10">
    <source>
        <dbReference type="ARBA" id="ARBA00023152"/>
    </source>
</evidence>
<evidence type="ECO:0000256" key="11">
    <source>
        <dbReference type="ARBA" id="ARBA00023235"/>
    </source>
</evidence>
<proteinExistence type="inferred from homology"/>
<reference evidence="15 16" key="1">
    <citation type="submission" date="2018-07" db="EMBL/GenBank/DDBJ databases">
        <title>Genomic Encyclopedia of Type Strains, Phase IV (KMG-IV): sequencing the most valuable type-strain genomes for metagenomic binning, comparative biology and taxonomic classification.</title>
        <authorList>
            <person name="Goeker M."/>
        </authorList>
    </citation>
    <scope>NUCLEOTIDE SEQUENCE [LARGE SCALE GENOMIC DNA]</scope>
    <source>
        <strain evidence="15 16">DSM 16500</strain>
    </source>
</reference>
<dbReference type="InterPro" id="IPR013785">
    <property type="entry name" value="Aldolase_TIM"/>
</dbReference>
<gene>
    <name evidence="13" type="primary">tpiA</name>
    <name evidence="15" type="ORF">C8D86_10454</name>
</gene>
<evidence type="ECO:0000256" key="13">
    <source>
        <dbReference type="HAMAP-Rule" id="MF_00147"/>
    </source>
</evidence>
<dbReference type="InterPro" id="IPR022896">
    <property type="entry name" value="TrioseP_Isoase_bac/euk"/>
</dbReference>
<evidence type="ECO:0000313" key="16">
    <source>
        <dbReference type="Proteomes" id="UP000254720"/>
    </source>
</evidence>
<dbReference type="GO" id="GO:0004807">
    <property type="term" value="F:triose-phosphate isomerase activity"/>
    <property type="evidence" value="ECO:0007669"/>
    <property type="project" value="UniProtKB-UniRule"/>
</dbReference>
<feature type="active site" description="Electrophile" evidence="13">
    <location>
        <position position="95"/>
    </location>
</feature>
<dbReference type="CDD" id="cd00311">
    <property type="entry name" value="TIM"/>
    <property type="match status" value="1"/>
</dbReference>
<evidence type="ECO:0000256" key="14">
    <source>
        <dbReference type="RuleBase" id="RU363013"/>
    </source>
</evidence>
<dbReference type="EC" id="5.3.1.1" evidence="6 13"/>
<dbReference type="EMBL" id="QQAX01000004">
    <property type="protein sequence ID" value="RDI46931.1"/>
    <property type="molecule type" value="Genomic_DNA"/>
</dbReference>